<proteinExistence type="predicted"/>
<sequence>MSDLAITYFNQTQMMLLDLHSSVLRHLMATESMEEARKGNQDTVELFDGVVQRDGIRDVCSVGLDRVKLKLQGNIRAIETYEVLIDIAAGAFLQISKQALSIAYGERENAPPGPSVSSTCIRDLIWHGRNQSMHYEETRLMPVLNEQGKVIKGKGRSSWVETFQKLNDQRPDRFEMSPPYRSLAKDVLDTLEWTYDYAKFERDMRNLLGVHT</sequence>
<comment type="caution">
    <text evidence="1">The sequence shown here is derived from an EMBL/GenBank/DDBJ whole genome shotgun (WGS) entry which is preliminary data.</text>
</comment>
<organism evidence="1 2">
    <name type="scientific">Pseudomonas graminis</name>
    <dbReference type="NCBI Taxonomy" id="158627"/>
    <lineage>
        <taxon>Bacteria</taxon>
        <taxon>Pseudomonadati</taxon>
        <taxon>Pseudomonadota</taxon>
        <taxon>Gammaproteobacteria</taxon>
        <taxon>Pseudomonadales</taxon>
        <taxon>Pseudomonadaceae</taxon>
        <taxon>Pseudomonas</taxon>
    </lineage>
</organism>
<reference evidence="1 2" key="1">
    <citation type="submission" date="2016-08" db="EMBL/GenBank/DDBJ databases">
        <title>Whole genome sequence of Pseudomonas graminis strain UASWS1507, a potential biological control agent for agriculture.</title>
        <authorList>
            <person name="Crovadore J."/>
            <person name="Calmin G."/>
            <person name="Chablais R."/>
            <person name="Cochard B."/>
            <person name="Lefort F."/>
        </authorList>
    </citation>
    <scope>NUCLEOTIDE SEQUENCE [LARGE SCALE GENOMIC DNA]</scope>
    <source>
        <strain evidence="1 2">UASWS1507</strain>
    </source>
</reference>
<name>A0A1C2EGD2_9PSED</name>
<dbReference type="EMBL" id="MDEN01000041">
    <property type="protein sequence ID" value="OCX25861.1"/>
    <property type="molecule type" value="Genomic_DNA"/>
</dbReference>
<dbReference type="AlphaFoldDB" id="A0A1C2EGD2"/>
<dbReference type="Proteomes" id="UP000095143">
    <property type="component" value="Unassembled WGS sequence"/>
</dbReference>
<evidence type="ECO:0000313" key="2">
    <source>
        <dbReference type="Proteomes" id="UP000095143"/>
    </source>
</evidence>
<accession>A0A1C2EGD2</accession>
<protein>
    <submittedName>
        <fullName evidence="1">Uncharacterized protein</fullName>
    </submittedName>
</protein>
<evidence type="ECO:0000313" key="1">
    <source>
        <dbReference type="EMBL" id="OCX25861.1"/>
    </source>
</evidence>
<dbReference type="RefSeq" id="WP_065986067.1">
    <property type="nucleotide sequence ID" value="NZ_MDEN01000041.1"/>
</dbReference>
<gene>
    <name evidence="1" type="ORF">BBI10_00510</name>
</gene>
<dbReference type="OrthoDB" id="7066648at2"/>